<organism evidence="1 2">
    <name type="scientific">Penicillium brasilianum</name>
    <dbReference type="NCBI Taxonomy" id="104259"/>
    <lineage>
        <taxon>Eukaryota</taxon>
        <taxon>Fungi</taxon>
        <taxon>Dikarya</taxon>
        <taxon>Ascomycota</taxon>
        <taxon>Pezizomycotina</taxon>
        <taxon>Eurotiomycetes</taxon>
        <taxon>Eurotiomycetidae</taxon>
        <taxon>Eurotiales</taxon>
        <taxon>Aspergillaceae</taxon>
        <taxon>Penicillium</taxon>
    </lineage>
</organism>
<proteinExistence type="predicted"/>
<sequence>MASGPSMPFEIKYAKASDLSAFVSVEICSFPSSNYMRSTYKGCDPLAVHKFKTVSSLEYFAKSECHILAGVDSKAGDIIAYCRWNIPAIYGFERGVGTSLNNDAQARMQNMWAYAPKLNKGIYTFYEEMSLNYSASYQNTKELE</sequence>
<name>A0A0F7TD55_PENBI</name>
<dbReference type="OrthoDB" id="410198at2759"/>
<gene>
    <name evidence="1" type="ORF">PMG11_00980</name>
</gene>
<keyword evidence="2" id="KW-1185">Reference proteome</keyword>
<accession>A0A0F7TD55</accession>
<protein>
    <submittedName>
        <fullName evidence="1">Uncharacterized protein</fullName>
    </submittedName>
</protein>
<dbReference type="EMBL" id="CDHK01000001">
    <property type="protein sequence ID" value="CEJ54684.1"/>
    <property type="molecule type" value="Genomic_DNA"/>
</dbReference>
<dbReference type="Proteomes" id="UP000042958">
    <property type="component" value="Unassembled WGS sequence"/>
</dbReference>
<dbReference type="AlphaFoldDB" id="A0A0F7TD55"/>
<reference evidence="2" key="1">
    <citation type="journal article" date="2015" name="Genome Announc.">
        <title>Draft genome sequence of the fungus Penicillium brasilianum MG11.</title>
        <authorList>
            <person name="Horn F."/>
            <person name="Linde J."/>
            <person name="Mattern D.J."/>
            <person name="Walther G."/>
            <person name="Guthke R."/>
            <person name="Brakhage A.A."/>
            <person name="Valiante V."/>
        </authorList>
    </citation>
    <scope>NUCLEOTIDE SEQUENCE [LARGE SCALE GENOMIC DNA]</scope>
    <source>
        <strain evidence="2">MG11</strain>
    </source>
</reference>
<evidence type="ECO:0000313" key="2">
    <source>
        <dbReference type="Proteomes" id="UP000042958"/>
    </source>
</evidence>
<evidence type="ECO:0000313" key="1">
    <source>
        <dbReference type="EMBL" id="CEJ54684.1"/>
    </source>
</evidence>
<dbReference type="STRING" id="104259.A0A0F7TD55"/>